<dbReference type="Pfam" id="PF01535">
    <property type="entry name" value="PPR"/>
    <property type="match status" value="3"/>
</dbReference>
<dbReference type="Pfam" id="PF13041">
    <property type="entry name" value="PPR_2"/>
    <property type="match status" value="6"/>
</dbReference>
<feature type="repeat" description="PPR" evidence="3">
    <location>
        <begin position="121"/>
        <end position="151"/>
    </location>
</feature>
<feature type="repeat" description="PPR" evidence="3">
    <location>
        <begin position="458"/>
        <end position="492"/>
    </location>
</feature>
<feature type="repeat" description="PPR" evidence="3">
    <location>
        <begin position="318"/>
        <end position="352"/>
    </location>
</feature>
<feature type="repeat" description="PPR" evidence="3">
    <location>
        <begin position="563"/>
        <end position="597"/>
    </location>
</feature>
<comment type="caution">
    <text evidence="4">The sequence shown here is derived from an EMBL/GenBank/DDBJ whole genome shotgun (WGS) entry which is preliminary data.</text>
</comment>
<dbReference type="Proteomes" id="UP001206925">
    <property type="component" value="Unassembled WGS sequence"/>
</dbReference>
<dbReference type="Pfam" id="PF12854">
    <property type="entry name" value="PPR_1"/>
    <property type="match status" value="1"/>
</dbReference>
<dbReference type="Gene3D" id="1.25.40.10">
    <property type="entry name" value="Tetratricopeptide repeat domain"/>
    <property type="match status" value="7"/>
</dbReference>
<dbReference type="SUPFAM" id="SSF81901">
    <property type="entry name" value="HCP-like"/>
    <property type="match status" value="1"/>
</dbReference>
<dbReference type="NCBIfam" id="TIGR00756">
    <property type="entry name" value="PPR"/>
    <property type="match status" value="16"/>
</dbReference>
<feature type="repeat" description="PPR" evidence="3">
    <location>
        <begin position="262"/>
        <end position="296"/>
    </location>
</feature>
<dbReference type="GO" id="GO:0007005">
    <property type="term" value="P:mitochondrion organization"/>
    <property type="evidence" value="ECO:0007669"/>
    <property type="project" value="TreeGrafter"/>
</dbReference>
<dbReference type="PANTHER" id="PTHR47934:SF6">
    <property type="entry name" value="MITOCHONDRIAL GROUP I INTRON SPLICING FACTOR CCM1-RELATED"/>
    <property type="match status" value="1"/>
</dbReference>
<evidence type="ECO:0000256" key="1">
    <source>
        <dbReference type="ARBA" id="ARBA00007626"/>
    </source>
</evidence>
<feature type="repeat" description="PPR" evidence="3">
    <location>
        <begin position="157"/>
        <end position="191"/>
    </location>
</feature>
<evidence type="ECO:0000256" key="2">
    <source>
        <dbReference type="ARBA" id="ARBA00022737"/>
    </source>
</evidence>
<feature type="repeat" description="PPR" evidence="3">
    <location>
        <begin position="353"/>
        <end position="387"/>
    </location>
</feature>
<feature type="repeat" description="PPR" evidence="3">
    <location>
        <begin position="227"/>
        <end position="261"/>
    </location>
</feature>
<evidence type="ECO:0000256" key="3">
    <source>
        <dbReference type="PROSITE-ProRule" id="PRU00708"/>
    </source>
</evidence>
<dbReference type="InterPro" id="IPR002885">
    <property type="entry name" value="PPR_rpt"/>
</dbReference>
<evidence type="ECO:0000313" key="4">
    <source>
        <dbReference type="EMBL" id="KAI7733084.1"/>
    </source>
</evidence>
<reference evidence="4" key="1">
    <citation type="submission" date="2022-06" db="EMBL/GenBank/DDBJ databases">
        <title>Uncovering the hologenomic basis of an extraordinary plant invasion.</title>
        <authorList>
            <person name="Bieker V.C."/>
            <person name="Martin M.D."/>
            <person name="Gilbert T."/>
            <person name="Hodgins K."/>
            <person name="Battlay P."/>
            <person name="Petersen B."/>
            <person name="Wilson J."/>
        </authorList>
    </citation>
    <scope>NUCLEOTIDE SEQUENCE</scope>
    <source>
        <strain evidence="4">AA19_3_7</strain>
        <tissue evidence="4">Leaf</tissue>
    </source>
</reference>
<feature type="repeat" description="PPR" evidence="3">
    <location>
        <begin position="423"/>
        <end position="457"/>
    </location>
</feature>
<feature type="repeat" description="PPR" evidence="3">
    <location>
        <begin position="528"/>
        <end position="562"/>
    </location>
</feature>
<feature type="repeat" description="PPR" evidence="3">
    <location>
        <begin position="668"/>
        <end position="702"/>
    </location>
</feature>
<evidence type="ECO:0008006" key="6">
    <source>
        <dbReference type="Google" id="ProtNLM"/>
    </source>
</evidence>
<dbReference type="GO" id="GO:0003729">
    <property type="term" value="F:mRNA binding"/>
    <property type="evidence" value="ECO:0007669"/>
    <property type="project" value="TreeGrafter"/>
</dbReference>
<dbReference type="InterPro" id="IPR011990">
    <property type="entry name" value="TPR-like_helical_dom_sf"/>
</dbReference>
<name>A0AAD5C2V2_AMBAR</name>
<dbReference type="AlphaFoldDB" id="A0AAD5C2V2"/>
<comment type="similarity">
    <text evidence="1">Belongs to the PPR family. P subfamily.</text>
</comment>
<dbReference type="EMBL" id="JAMZMK010010092">
    <property type="protein sequence ID" value="KAI7733084.1"/>
    <property type="molecule type" value="Genomic_DNA"/>
</dbReference>
<dbReference type="GO" id="GO:0006396">
    <property type="term" value="P:RNA processing"/>
    <property type="evidence" value="ECO:0007669"/>
    <property type="project" value="TreeGrafter"/>
</dbReference>
<sequence length="833" mass="94616">SADYPWRFTLGSKIITSFFSYDVSAVVGGCKIKLLISSTRADKDLPNSLGTRCSARAQITKIGIGDSCTNDSAPSELIQILPMSRNLLTKHVATVLNHQKDPTKALQIFNSVKTKDGFTHNLTTYNSIIQNLANHGEFAAMEDMFTQMRSQINNQLLERAYIFAMKSYGRNGKIQEAVNVFERMDFYNCDPGVSSYNAIMNILVEFGYFDQAHKVYMRMKDRGIVPDVYTFTIRIKSFCRQKRSVAAVRLLNNMYALGCEFNSVAYCTVIGGLYEEGNRADACKLFDEMLERSLCKTKRVTEAVRMFDFARRDNLMPDVVTFNTIIHGLCKNSKVMEAEQWLKNMINQGLEPDDFTYNTIIDGFCKLGMMENACKILNDAVFKGFKPDKFTYCSLIYGSCEDGDIDRAMGAFRDALSKGVQPSTFMYNTLIKGLSKQGLILQAMELMEEMPNNGCYPDIWTYNLLIDGLCKMGCMSDASILMDNALAKGFIPDIFTFNTMIDGYCKQLKMNNAIEVMNNMWDYNVPPDTITYNTVLNGLCKTTKFEDVIGTFREMVDKGFVPNVITYNSLIESLCKGRKLEIAVEIFREMEKSGVTPDEVSYGTLINGFCGNGDLERAYELFREQNQHHISHTTPTFNIMIKGFSEKQKMDIAHKLFNEMADHGCTPDDYTFRCMIDGFCKTGDVDAGYKFLIETIKHGFIPTLATFGQHRVAEAVGIVRIMVQKDVVPDAVKTIFEADKRMVAAPKIVVEDLLRKSHITYYAYELLYDGVRDKKLLKKKRNKESYVQCSLSFSLDSLLGYDDNDIEESTYEKLLIKFVAKRILKIWLPKLRI</sequence>
<keyword evidence="5" id="KW-1185">Reference proteome</keyword>
<feature type="repeat" description="PPR" evidence="3">
    <location>
        <begin position="598"/>
        <end position="632"/>
    </location>
</feature>
<dbReference type="PROSITE" id="PS51375">
    <property type="entry name" value="PPR"/>
    <property type="match status" value="16"/>
</dbReference>
<feature type="repeat" description="PPR" evidence="3">
    <location>
        <begin position="388"/>
        <end position="422"/>
    </location>
</feature>
<proteinExistence type="inferred from homology"/>
<dbReference type="GO" id="GO:0005739">
    <property type="term" value="C:mitochondrion"/>
    <property type="evidence" value="ECO:0007669"/>
    <property type="project" value="TreeGrafter"/>
</dbReference>
<feature type="non-terminal residue" evidence="4">
    <location>
        <position position="833"/>
    </location>
</feature>
<feature type="repeat" description="PPR" evidence="3">
    <location>
        <begin position="192"/>
        <end position="226"/>
    </location>
</feature>
<accession>A0AAD5C2V2</accession>
<dbReference type="InterPro" id="IPR051114">
    <property type="entry name" value="Mito_RNA_Proc_CCM1"/>
</dbReference>
<feature type="repeat" description="PPR" evidence="3">
    <location>
        <begin position="633"/>
        <end position="667"/>
    </location>
</feature>
<evidence type="ECO:0000313" key="5">
    <source>
        <dbReference type="Proteomes" id="UP001206925"/>
    </source>
</evidence>
<protein>
    <recommendedName>
        <fullName evidence="6">Pentatricopeptide repeat-containing protein</fullName>
    </recommendedName>
</protein>
<keyword evidence="2" id="KW-0677">Repeat</keyword>
<dbReference type="PANTHER" id="PTHR47934">
    <property type="entry name" value="PENTATRICOPEPTIDE REPEAT-CONTAINING PROTEIN PET309, MITOCHONDRIAL"/>
    <property type="match status" value="1"/>
</dbReference>
<gene>
    <name evidence="4" type="ORF">M8C21_033489</name>
</gene>
<organism evidence="4 5">
    <name type="scientific">Ambrosia artemisiifolia</name>
    <name type="common">Common ragweed</name>
    <dbReference type="NCBI Taxonomy" id="4212"/>
    <lineage>
        <taxon>Eukaryota</taxon>
        <taxon>Viridiplantae</taxon>
        <taxon>Streptophyta</taxon>
        <taxon>Embryophyta</taxon>
        <taxon>Tracheophyta</taxon>
        <taxon>Spermatophyta</taxon>
        <taxon>Magnoliopsida</taxon>
        <taxon>eudicotyledons</taxon>
        <taxon>Gunneridae</taxon>
        <taxon>Pentapetalae</taxon>
        <taxon>asterids</taxon>
        <taxon>campanulids</taxon>
        <taxon>Asterales</taxon>
        <taxon>Asteraceae</taxon>
        <taxon>Asteroideae</taxon>
        <taxon>Heliantheae alliance</taxon>
        <taxon>Heliantheae</taxon>
        <taxon>Ambrosia</taxon>
    </lineage>
</organism>
<feature type="repeat" description="PPR" evidence="3">
    <location>
        <begin position="493"/>
        <end position="527"/>
    </location>
</feature>